<comment type="caution">
    <text evidence="1">The sequence shown here is derived from an EMBL/GenBank/DDBJ whole genome shotgun (WGS) entry which is preliminary data.</text>
</comment>
<organism evidence="1 2">
    <name type="scientific">Trifolium pratense</name>
    <name type="common">Red clover</name>
    <dbReference type="NCBI Taxonomy" id="57577"/>
    <lineage>
        <taxon>Eukaryota</taxon>
        <taxon>Viridiplantae</taxon>
        <taxon>Streptophyta</taxon>
        <taxon>Embryophyta</taxon>
        <taxon>Tracheophyta</taxon>
        <taxon>Spermatophyta</taxon>
        <taxon>Magnoliopsida</taxon>
        <taxon>eudicotyledons</taxon>
        <taxon>Gunneridae</taxon>
        <taxon>Pentapetalae</taxon>
        <taxon>rosids</taxon>
        <taxon>fabids</taxon>
        <taxon>Fabales</taxon>
        <taxon>Fabaceae</taxon>
        <taxon>Papilionoideae</taxon>
        <taxon>50 kb inversion clade</taxon>
        <taxon>NPAAA clade</taxon>
        <taxon>Hologalegina</taxon>
        <taxon>IRL clade</taxon>
        <taxon>Trifolieae</taxon>
        <taxon>Trifolium</taxon>
    </lineage>
</organism>
<sequence>MFTRFQTLVSGLKVLKRSYTTYDHVQKILRNLPLVWRPKVTAIEESQNLKNMSLEILISNHRSHEMILNAVKTQLLDIEEESSADGQEEEMGEDEFALFTKFQQWARFNKKNF</sequence>
<evidence type="ECO:0000313" key="1">
    <source>
        <dbReference type="EMBL" id="PNX66443.1"/>
    </source>
</evidence>
<accession>A0A2K3KJL4</accession>
<protein>
    <submittedName>
        <fullName evidence="1">Aspartyl-tRNA synthetase</fullName>
    </submittedName>
</protein>
<keyword evidence="1" id="KW-0030">Aminoacyl-tRNA synthetase</keyword>
<dbReference type="EMBL" id="ASHM01099012">
    <property type="protein sequence ID" value="PNX66443.1"/>
    <property type="molecule type" value="Genomic_DNA"/>
</dbReference>
<reference evidence="1 2" key="1">
    <citation type="journal article" date="2014" name="Am. J. Bot.">
        <title>Genome assembly and annotation for red clover (Trifolium pratense; Fabaceae).</title>
        <authorList>
            <person name="Istvanek J."/>
            <person name="Jaros M."/>
            <person name="Krenek A."/>
            <person name="Repkova J."/>
        </authorList>
    </citation>
    <scope>NUCLEOTIDE SEQUENCE [LARGE SCALE GENOMIC DNA]</scope>
    <source>
        <strain evidence="2">cv. Tatra</strain>
        <tissue evidence="1">Young leaves</tissue>
    </source>
</reference>
<keyword evidence="1" id="KW-0436">Ligase</keyword>
<gene>
    <name evidence="1" type="ORF">L195_g055099</name>
</gene>
<dbReference type="AlphaFoldDB" id="A0A2K3KJL4"/>
<dbReference type="Proteomes" id="UP000236291">
    <property type="component" value="Unassembled WGS sequence"/>
</dbReference>
<reference evidence="1 2" key="2">
    <citation type="journal article" date="2017" name="Front. Plant Sci.">
        <title>Gene Classification and Mining of Molecular Markers Useful in Red Clover (Trifolium pratense) Breeding.</title>
        <authorList>
            <person name="Istvanek J."/>
            <person name="Dluhosova J."/>
            <person name="Dluhos P."/>
            <person name="Patkova L."/>
            <person name="Nedelnik J."/>
            <person name="Repkova J."/>
        </authorList>
    </citation>
    <scope>NUCLEOTIDE SEQUENCE [LARGE SCALE GENOMIC DNA]</scope>
    <source>
        <strain evidence="2">cv. Tatra</strain>
        <tissue evidence="1">Young leaves</tissue>
    </source>
</reference>
<proteinExistence type="predicted"/>
<dbReference type="GO" id="GO:0004812">
    <property type="term" value="F:aminoacyl-tRNA ligase activity"/>
    <property type="evidence" value="ECO:0007669"/>
    <property type="project" value="UniProtKB-KW"/>
</dbReference>
<evidence type="ECO:0000313" key="2">
    <source>
        <dbReference type="Proteomes" id="UP000236291"/>
    </source>
</evidence>
<dbReference type="STRING" id="57577.A0A2K3KJL4"/>
<name>A0A2K3KJL4_TRIPR</name>